<organism evidence="2 3">
    <name type="scientific">Immersiella caudata</name>
    <dbReference type="NCBI Taxonomy" id="314043"/>
    <lineage>
        <taxon>Eukaryota</taxon>
        <taxon>Fungi</taxon>
        <taxon>Dikarya</taxon>
        <taxon>Ascomycota</taxon>
        <taxon>Pezizomycotina</taxon>
        <taxon>Sordariomycetes</taxon>
        <taxon>Sordariomycetidae</taxon>
        <taxon>Sordariales</taxon>
        <taxon>Lasiosphaeriaceae</taxon>
        <taxon>Immersiella</taxon>
    </lineage>
</organism>
<evidence type="ECO:0000313" key="2">
    <source>
        <dbReference type="EMBL" id="KAK0623838.1"/>
    </source>
</evidence>
<sequence>MAHFREWSLGLLALGHLHPNFRHRKPHRSVDRSTIVDALANNPNSTYTSTMAESNATSKRASKRRLAALQALQRYVSQQTSLLDKGVKHELASDIWYRPHVDVREVTVWELLAGDGSTLSIVTVDHAGSPVTPVSEVRIETWSLNGAQGPRLERQQAKRYSHVIFQSLRYRMSHIDVGPLTREQEKEEEEEEEEEERAARSTEMTMDITAFLSNSKVSSTSFSGCMPGNCWEELAVKDNIVVLARRRGLRGRRNQTDDRASDSGISDLFDKTLDSNAGSQLNVSDDEGADGSQSEDGFRPSDLESDGDVPLSPIAYSGDGTGSFVDYESSDRDDGESLHSLHLGSGSDAEGEAADPDDIPNGPHTGALDTCKTCKREKICLLHCHTCDGDPHSLSRQPPKTAVPLSAFFAAGSIGQWTSTREVQDPPGHNEHPRFQTCESNPAEKELAMNGARIRLLPVADKSQEARTEYNLSITAADFVDDHAEEETINLSKRTSGTQYSSMCNVCQAKFEAPCVSYRCKCKNGDWDACPGCYLRNKTFHDSHHSVRKTFFEIGYHDRPIAKVETTVSNPSAVWDGRLSTLEEVERRDSCPLCRLVVQSLQEARKKVTAQQGIRIESLPASGGDKQSPRTGENIEQTPDPAEVSAIDKTDSGDDSETEEEVNGQITLSWRAFGWNRERWHA</sequence>
<feature type="compositionally biased region" description="Polar residues" evidence="1">
    <location>
        <begin position="274"/>
        <end position="283"/>
    </location>
</feature>
<feature type="compositionally biased region" description="Acidic residues" evidence="1">
    <location>
        <begin position="186"/>
        <end position="196"/>
    </location>
</feature>
<dbReference type="Proteomes" id="UP001175000">
    <property type="component" value="Unassembled WGS sequence"/>
</dbReference>
<feature type="compositionally biased region" description="Acidic residues" evidence="1">
    <location>
        <begin position="349"/>
        <end position="358"/>
    </location>
</feature>
<feature type="region of interest" description="Disordered" evidence="1">
    <location>
        <begin position="179"/>
        <end position="204"/>
    </location>
</feature>
<accession>A0AA39WY93</accession>
<dbReference type="EMBL" id="JAULSU010000003">
    <property type="protein sequence ID" value="KAK0623838.1"/>
    <property type="molecule type" value="Genomic_DNA"/>
</dbReference>
<feature type="compositionally biased region" description="Basic and acidic residues" evidence="1">
    <location>
        <begin position="329"/>
        <end position="339"/>
    </location>
</feature>
<dbReference type="AlphaFoldDB" id="A0AA39WY93"/>
<feature type="region of interest" description="Disordered" evidence="1">
    <location>
        <begin position="615"/>
        <end position="665"/>
    </location>
</feature>
<keyword evidence="3" id="KW-1185">Reference proteome</keyword>
<evidence type="ECO:0000256" key="1">
    <source>
        <dbReference type="SAM" id="MobiDB-lite"/>
    </source>
</evidence>
<evidence type="ECO:0000313" key="3">
    <source>
        <dbReference type="Proteomes" id="UP001175000"/>
    </source>
</evidence>
<gene>
    <name evidence="2" type="ORF">B0T14DRAFT_565157</name>
</gene>
<feature type="region of interest" description="Disordered" evidence="1">
    <location>
        <begin position="250"/>
        <end position="361"/>
    </location>
</feature>
<reference evidence="2" key="1">
    <citation type="submission" date="2023-06" db="EMBL/GenBank/DDBJ databases">
        <title>Genome-scale phylogeny and comparative genomics of the fungal order Sordariales.</title>
        <authorList>
            <consortium name="Lawrence Berkeley National Laboratory"/>
            <person name="Hensen N."/>
            <person name="Bonometti L."/>
            <person name="Westerberg I."/>
            <person name="Brannstrom I.O."/>
            <person name="Guillou S."/>
            <person name="Cros-Aarteil S."/>
            <person name="Calhoun S."/>
            <person name="Haridas S."/>
            <person name="Kuo A."/>
            <person name="Mondo S."/>
            <person name="Pangilinan J."/>
            <person name="Riley R."/>
            <person name="Labutti K."/>
            <person name="Andreopoulos B."/>
            <person name="Lipzen A."/>
            <person name="Chen C."/>
            <person name="Yanf M."/>
            <person name="Daum C."/>
            <person name="Ng V."/>
            <person name="Clum A."/>
            <person name="Steindorff A."/>
            <person name="Ohm R."/>
            <person name="Martin F."/>
            <person name="Silar P."/>
            <person name="Natvig D."/>
            <person name="Lalanne C."/>
            <person name="Gautier V."/>
            <person name="Ament-Velasquez S.L."/>
            <person name="Kruys A."/>
            <person name="Hutchinson M.I."/>
            <person name="Powell A.J."/>
            <person name="Barry K."/>
            <person name="Miller A.N."/>
            <person name="Grigoriev I.V."/>
            <person name="Debuchy R."/>
            <person name="Gladieux P."/>
            <person name="Thoren M.H."/>
            <person name="Johannesson H."/>
        </authorList>
    </citation>
    <scope>NUCLEOTIDE SEQUENCE</scope>
    <source>
        <strain evidence="2">CBS 606.72</strain>
    </source>
</reference>
<name>A0AA39WY93_9PEZI</name>
<protein>
    <submittedName>
        <fullName evidence="2">Uncharacterized protein</fullName>
    </submittedName>
</protein>
<feature type="compositionally biased region" description="Acidic residues" evidence="1">
    <location>
        <begin position="653"/>
        <end position="662"/>
    </location>
</feature>
<proteinExistence type="predicted"/>
<comment type="caution">
    <text evidence="2">The sequence shown here is derived from an EMBL/GenBank/DDBJ whole genome shotgun (WGS) entry which is preliminary data.</text>
</comment>